<sequence>MKFFTIPWYEEMQVRGFMVFPETEQDWQEEVAWHVAEGISYEERAKDFLEYMKKDLLKYLPGYFHASIYDGTINSTYPAPDFKERALQWGGEYDERVQAIFREYREGYEAIKHELPESAVQLVEKSLHDARVISYTMATEGVLEMILDCSGAMHYQCEIKLKFKGVSGLRLPEPLEKKYWLYDEIYAVEQGFELRVLMDSPPSELRITAQDVSIELLGEPKYME</sequence>
<keyword evidence="2" id="KW-1185">Reference proteome</keyword>
<gene>
    <name evidence="1" type="ORF">J2Z70_005098</name>
</gene>
<accession>A0ABS4NY03</accession>
<dbReference type="EMBL" id="JAGGLV010000021">
    <property type="protein sequence ID" value="MBP2114914.1"/>
    <property type="molecule type" value="Genomic_DNA"/>
</dbReference>
<dbReference type="Proteomes" id="UP000773462">
    <property type="component" value="Unassembled WGS sequence"/>
</dbReference>
<evidence type="ECO:0000313" key="1">
    <source>
        <dbReference type="EMBL" id="MBP2114914.1"/>
    </source>
</evidence>
<evidence type="ECO:0008006" key="3">
    <source>
        <dbReference type="Google" id="ProtNLM"/>
    </source>
</evidence>
<organism evidence="1 2">
    <name type="scientific">Paenibacillus silagei</name>
    <dbReference type="NCBI Taxonomy" id="1670801"/>
    <lineage>
        <taxon>Bacteria</taxon>
        <taxon>Bacillati</taxon>
        <taxon>Bacillota</taxon>
        <taxon>Bacilli</taxon>
        <taxon>Bacillales</taxon>
        <taxon>Paenibacillaceae</taxon>
        <taxon>Paenibacillus</taxon>
    </lineage>
</organism>
<dbReference type="Pfam" id="PF13315">
    <property type="entry name" value="DUF4085"/>
    <property type="match status" value="1"/>
</dbReference>
<evidence type="ECO:0000313" key="2">
    <source>
        <dbReference type="Proteomes" id="UP000773462"/>
    </source>
</evidence>
<comment type="caution">
    <text evidence="1">The sequence shown here is derived from an EMBL/GenBank/DDBJ whole genome shotgun (WGS) entry which is preliminary data.</text>
</comment>
<protein>
    <recommendedName>
        <fullName evidence="3">DUF4085 family protein</fullName>
    </recommendedName>
</protein>
<name>A0ABS4NY03_9BACL</name>
<dbReference type="RefSeq" id="WP_209877715.1">
    <property type="nucleotide sequence ID" value="NZ_JAGGLV010000021.1"/>
</dbReference>
<proteinExistence type="predicted"/>
<reference evidence="1 2" key="1">
    <citation type="submission" date="2021-03" db="EMBL/GenBank/DDBJ databases">
        <title>Genomic Encyclopedia of Type Strains, Phase IV (KMG-IV): sequencing the most valuable type-strain genomes for metagenomic binning, comparative biology and taxonomic classification.</title>
        <authorList>
            <person name="Goeker M."/>
        </authorList>
    </citation>
    <scope>NUCLEOTIDE SEQUENCE [LARGE SCALE GENOMIC DNA]</scope>
    <source>
        <strain evidence="1 2">DSM 101953</strain>
    </source>
</reference>
<dbReference type="InterPro" id="IPR025144">
    <property type="entry name" value="DUF4085"/>
</dbReference>